<dbReference type="RefSeq" id="WP_146919481.1">
    <property type="nucleotide sequence ID" value="NZ_CP042430.1"/>
</dbReference>
<dbReference type="KEGG" id="bsol:FSW04_11935"/>
<name>A0A5B8U544_9ACTN</name>
<dbReference type="OrthoDB" id="9812053at2"/>
<dbReference type="SUPFAM" id="SSF75169">
    <property type="entry name" value="DsrEFH-like"/>
    <property type="match status" value="1"/>
</dbReference>
<proteinExistence type="predicted"/>
<keyword evidence="2" id="KW-1185">Reference proteome</keyword>
<accession>A0A5B8U544</accession>
<dbReference type="EMBL" id="CP042430">
    <property type="protein sequence ID" value="QEC48203.1"/>
    <property type="molecule type" value="Genomic_DNA"/>
</dbReference>
<reference evidence="1 2" key="1">
    <citation type="journal article" date="2018" name="J. Microbiol.">
        <title>Baekduia soli gen. nov., sp. nov., a novel bacterium isolated from the soil of Baekdu Mountain and proposal of a novel family name, Baekduiaceae fam. nov.</title>
        <authorList>
            <person name="An D.S."/>
            <person name="Siddiqi M.Z."/>
            <person name="Kim K.H."/>
            <person name="Yu H.S."/>
            <person name="Im W.T."/>
        </authorList>
    </citation>
    <scope>NUCLEOTIDE SEQUENCE [LARGE SCALE GENOMIC DNA]</scope>
    <source>
        <strain evidence="1 2">BR7-21</strain>
    </source>
</reference>
<protein>
    <submittedName>
        <fullName evidence="1">Peroxiredoxin</fullName>
    </submittedName>
</protein>
<dbReference type="InterPro" id="IPR003787">
    <property type="entry name" value="Sulphur_relay_DsrE/F-like"/>
</dbReference>
<evidence type="ECO:0000313" key="1">
    <source>
        <dbReference type="EMBL" id="QEC48203.1"/>
    </source>
</evidence>
<sequence>MASNGRVVVGCTHGEEDPDRVAVSYLTAVAALDQGKDVVMWLSVDGVRLGLRGYADRIRAGQEPPIDRLHGQFIEKGGRFFVCPICFRERELDEADLVDGAELKGATPLMEFVGDGATTFNY</sequence>
<dbReference type="Gene3D" id="3.40.1260.10">
    <property type="entry name" value="DsrEFH-like"/>
    <property type="match status" value="1"/>
</dbReference>
<dbReference type="AlphaFoldDB" id="A0A5B8U544"/>
<organism evidence="1 2">
    <name type="scientific">Baekduia soli</name>
    <dbReference type="NCBI Taxonomy" id="496014"/>
    <lineage>
        <taxon>Bacteria</taxon>
        <taxon>Bacillati</taxon>
        <taxon>Actinomycetota</taxon>
        <taxon>Thermoleophilia</taxon>
        <taxon>Solirubrobacterales</taxon>
        <taxon>Baekduiaceae</taxon>
        <taxon>Baekduia</taxon>
    </lineage>
</organism>
<dbReference type="InterPro" id="IPR027396">
    <property type="entry name" value="DsrEFH-like"/>
</dbReference>
<gene>
    <name evidence="1" type="ORF">FSW04_11935</name>
</gene>
<dbReference type="Proteomes" id="UP000321805">
    <property type="component" value="Chromosome"/>
</dbReference>
<dbReference type="Pfam" id="PF02635">
    <property type="entry name" value="DsrE"/>
    <property type="match status" value="1"/>
</dbReference>
<evidence type="ECO:0000313" key="2">
    <source>
        <dbReference type="Proteomes" id="UP000321805"/>
    </source>
</evidence>